<comment type="caution">
    <text evidence="1">The sequence shown here is derived from an EMBL/GenBank/DDBJ whole genome shotgun (WGS) entry which is preliminary data.</text>
</comment>
<protein>
    <submittedName>
        <fullName evidence="1">Uncharacterized protein</fullName>
    </submittedName>
</protein>
<organism evidence="1">
    <name type="scientific">marine sediment metagenome</name>
    <dbReference type="NCBI Taxonomy" id="412755"/>
    <lineage>
        <taxon>unclassified sequences</taxon>
        <taxon>metagenomes</taxon>
        <taxon>ecological metagenomes</taxon>
    </lineage>
</organism>
<feature type="non-terminal residue" evidence="1">
    <location>
        <position position="1"/>
    </location>
</feature>
<accession>A0A0F9BAY4</accession>
<dbReference type="AlphaFoldDB" id="A0A0F9BAY4"/>
<gene>
    <name evidence="1" type="ORF">LCGC14_2812030</name>
</gene>
<dbReference type="EMBL" id="LAZR01053058">
    <property type="protein sequence ID" value="KKK81581.1"/>
    <property type="molecule type" value="Genomic_DNA"/>
</dbReference>
<reference evidence="1" key="1">
    <citation type="journal article" date="2015" name="Nature">
        <title>Complex archaea that bridge the gap between prokaryotes and eukaryotes.</title>
        <authorList>
            <person name="Spang A."/>
            <person name="Saw J.H."/>
            <person name="Jorgensen S.L."/>
            <person name="Zaremba-Niedzwiedzka K."/>
            <person name="Martijn J."/>
            <person name="Lind A.E."/>
            <person name="van Eijk R."/>
            <person name="Schleper C."/>
            <person name="Guy L."/>
            <person name="Ettema T.J."/>
        </authorList>
    </citation>
    <scope>NUCLEOTIDE SEQUENCE</scope>
</reference>
<proteinExistence type="predicted"/>
<evidence type="ECO:0000313" key="1">
    <source>
        <dbReference type="EMBL" id="KKK81581.1"/>
    </source>
</evidence>
<name>A0A0F9BAY4_9ZZZZ</name>
<sequence length="78" mass="8678">ENTDSTIDLPEEVAEPEYTNEELLQMYADSVEMQSNKTVAEVLARVEAGLHPKAALEFEKDGRARKTLIAQLEDNAEA</sequence>